<dbReference type="EMBL" id="BNAY01000002">
    <property type="protein sequence ID" value="GHH11927.1"/>
    <property type="molecule type" value="Genomic_DNA"/>
</dbReference>
<accession>A0ABQ3LD73</accession>
<gene>
    <name evidence="2" type="ORF">GCM10017790_22790</name>
</gene>
<protein>
    <recommendedName>
        <fullName evidence="4">DUF3558 domain-containing protein</fullName>
    </recommendedName>
</protein>
<evidence type="ECO:0000313" key="2">
    <source>
        <dbReference type="EMBL" id="GHH11927.1"/>
    </source>
</evidence>
<evidence type="ECO:0000256" key="1">
    <source>
        <dbReference type="SAM" id="SignalP"/>
    </source>
</evidence>
<keyword evidence="3" id="KW-1185">Reference proteome</keyword>
<reference evidence="3" key="1">
    <citation type="journal article" date="2019" name="Int. J. Syst. Evol. Microbiol.">
        <title>The Global Catalogue of Microorganisms (GCM) 10K type strain sequencing project: providing services to taxonomists for standard genome sequencing and annotation.</title>
        <authorList>
            <consortium name="The Broad Institute Genomics Platform"/>
            <consortium name="The Broad Institute Genome Sequencing Center for Infectious Disease"/>
            <person name="Wu L."/>
            <person name="Ma J."/>
        </authorList>
    </citation>
    <scope>NUCLEOTIDE SEQUENCE [LARGE SCALE GENOMIC DNA]</scope>
    <source>
        <strain evidence="3">CGMCC 4.7683</strain>
    </source>
</reference>
<evidence type="ECO:0008006" key="4">
    <source>
        <dbReference type="Google" id="ProtNLM"/>
    </source>
</evidence>
<proteinExistence type="predicted"/>
<name>A0ABQ3LD73_9PSEU</name>
<dbReference type="Proteomes" id="UP000635387">
    <property type="component" value="Unassembled WGS sequence"/>
</dbReference>
<feature type="chain" id="PRO_5047086138" description="DUF3558 domain-containing protein" evidence="1">
    <location>
        <begin position="24"/>
        <end position="308"/>
    </location>
</feature>
<dbReference type="RefSeq" id="WP_191254415.1">
    <property type="nucleotide sequence ID" value="NZ_BNAY01000002.1"/>
</dbReference>
<evidence type="ECO:0000313" key="3">
    <source>
        <dbReference type="Proteomes" id="UP000635387"/>
    </source>
</evidence>
<organism evidence="2 3">
    <name type="scientific">Amycolatopsis oliviviridis</name>
    <dbReference type="NCBI Taxonomy" id="1471590"/>
    <lineage>
        <taxon>Bacteria</taxon>
        <taxon>Bacillati</taxon>
        <taxon>Actinomycetota</taxon>
        <taxon>Actinomycetes</taxon>
        <taxon>Pseudonocardiales</taxon>
        <taxon>Pseudonocardiaceae</taxon>
        <taxon>Amycolatopsis</taxon>
    </lineage>
</organism>
<sequence length="308" mass="32287">MGRSTAFAVLTAAVLVLTGCAAAPPVAPAPPPSSPLTLREALGDPTTVDFCGLLDLPDLDDALPLESRPSPSMGSCSFRTKNALISFGFPEDRAQERLAGATPVARQDLSRDLRVVRTDLEGQPLLHLVFADDSSIRVGTFFTSPGSASEALTAATKTLEGAVRSLVAGKQAAHLGYRENSLARLDACSALWSDAEVSARLGTAVAGKGDLSRHRCFWGEQAADRLVRLEFGLGPRPKAAASVQEETLGGRKSFVQEISGGCTVRTSHIEGPGASRNQVEHALLAVQAPNACDVARELANVAWPKLPA</sequence>
<feature type="signal peptide" evidence="1">
    <location>
        <begin position="1"/>
        <end position="23"/>
    </location>
</feature>
<keyword evidence="1" id="KW-0732">Signal</keyword>
<dbReference type="PROSITE" id="PS51257">
    <property type="entry name" value="PROKAR_LIPOPROTEIN"/>
    <property type="match status" value="1"/>
</dbReference>
<comment type="caution">
    <text evidence="2">The sequence shown here is derived from an EMBL/GenBank/DDBJ whole genome shotgun (WGS) entry which is preliminary data.</text>
</comment>